<feature type="domain" description="Bacterial HORMA" evidence="1">
    <location>
        <begin position="1"/>
        <end position="166"/>
    </location>
</feature>
<organism evidence="2 3">
    <name type="scientific">Sphingopyxis bauzanensis</name>
    <dbReference type="NCBI Taxonomy" id="651663"/>
    <lineage>
        <taxon>Bacteria</taxon>
        <taxon>Pseudomonadati</taxon>
        <taxon>Pseudomonadota</taxon>
        <taxon>Alphaproteobacteria</taxon>
        <taxon>Sphingomonadales</taxon>
        <taxon>Sphingomonadaceae</taxon>
        <taxon>Sphingopyxis</taxon>
    </lineage>
</organism>
<dbReference type="EMBL" id="NISK01000001">
    <property type="protein sequence ID" value="OWQ98966.1"/>
    <property type="molecule type" value="Genomic_DNA"/>
</dbReference>
<dbReference type="OrthoDB" id="7836191at2"/>
<sequence>MTVVSAYSYTHSVTFVADNILRSFKEIIREAGLSPAQFVADWEKNQRAIRSWMESGHLRRVVLEIFHPVTDELIHRWDLDIAYEWSGGDGSFYADMEQLKYAMKKAGVAPSHAKYDIVLQVTPGHPSVSGWGDGACRSTAGLTRHALGSTIDHNGLGASAAYWRRA</sequence>
<gene>
    <name evidence="2" type="ORF">CDQ92_01965</name>
</gene>
<evidence type="ECO:0000313" key="2">
    <source>
        <dbReference type="EMBL" id="OWQ98966.1"/>
    </source>
</evidence>
<name>A0A246K0D3_9SPHN</name>
<proteinExistence type="predicted"/>
<dbReference type="InterPro" id="IPR040649">
    <property type="entry name" value="Bact_HORMA"/>
</dbReference>
<evidence type="ECO:0000259" key="1">
    <source>
        <dbReference type="Pfam" id="PF18173"/>
    </source>
</evidence>
<dbReference type="InterPro" id="IPR036570">
    <property type="entry name" value="HORMA_dom_sf"/>
</dbReference>
<reference evidence="2 3" key="1">
    <citation type="journal article" date="2010" name="Int. J. Syst. Evol. Microbiol.">
        <title>Sphingopyxis bauzanensis sp. nov., a psychrophilic bacterium isolated from soil.</title>
        <authorList>
            <person name="Zhang D.C."/>
            <person name="Liu H.C."/>
            <person name="Xin Y.H."/>
            <person name="Zhou Y.G."/>
            <person name="Schinner F."/>
            <person name="Margesin R."/>
        </authorList>
    </citation>
    <scope>NUCLEOTIDE SEQUENCE [LARGE SCALE GENOMIC DNA]</scope>
    <source>
        <strain evidence="2 3">DSM 22271</strain>
    </source>
</reference>
<dbReference type="Proteomes" id="UP000197361">
    <property type="component" value="Unassembled WGS sequence"/>
</dbReference>
<evidence type="ECO:0000313" key="3">
    <source>
        <dbReference type="Proteomes" id="UP000197361"/>
    </source>
</evidence>
<dbReference type="RefSeq" id="WP_088439592.1">
    <property type="nucleotide sequence ID" value="NZ_BMMC01000028.1"/>
</dbReference>
<accession>A0A246K0D3</accession>
<protein>
    <submittedName>
        <fullName evidence="2">HORMA domain containing protein</fullName>
    </submittedName>
</protein>
<dbReference type="AlphaFoldDB" id="A0A246K0D3"/>
<keyword evidence="3" id="KW-1185">Reference proteome</keyword>
<dbReference type="SUPFAM" id="SSF56019">
    <property type="entry name" value="The spindle assembly checkpoint protein mad2"/>
    <property type="match status" value="1"/>
</dbReference>
<dbReference type="Pfam" id="PF18173">
    <property type="entry name" value="bacHORMA_2"/>
    <property type="match status" value="1"/>
</dbReference>
<comment type="caution">
    <text evidence="2">The sequence shown here is derived from an EMBL/GenBank/DDBJ whole genome shotgun (WGS) entry which is preliminary data.</text>
</comment>